<name>A0A7S2SPC0_9STRA</name>
<sequence length="390" mass="43321">MISTTPVQGDWRPAGPAFEQQQPLRQHHDLKKRGTGPTWKQSTTGRGCSEGGLSSLATVASLLPGLGSRGLDKAPGSGHSIKARTGGDSLVRGTPKKKKKPQTHLFTFMPQHHRAAPPVVYLDPMTCVPYPFPPSIPPPHVMHLVHPPPMMPFALEHQHPLREPLLPLRSLPEEITWGFHKARGQMDLQTKTPPPARPKRNAASSPPAECRGRAKRARFSRKGKWSEEEEQFANLLASNFKKGLIDVPEGVTLRFFIASQLGCDPMRVSKKFHGLESLGKLVFRADEFKNVTPEAKQKAAEEIAMAEARFLDRLRLDTDPQDQSTDESETKDGESKHLPLVKLWSRAIIKDTRDSATAIDWDLSDVLRRGSFEREVVVRSARAGSVSPKR</sequence>
<evidence type="ECO:0000256" key="1">
    <source>
        <dbReference type="SAM" id="MobiDB-lite"/>
    </source>
</evidence>
<feature type="region of interest" description="Disordered" evidence="1">
    <location>
        <begin position="1"/>
        <end position="51"/>
    </location>
</feature>
<feature type="region of interest" description="Disordered" evidence="1">
    <location>
        <begin position="188"/>
        <end position="223"/>
    </location>
</feature>
<reference evidence="2" key="1">
    <citation type="submission" date="2021-01" db="EMBL/GenBank/DDBJ databases">
        <authorList>
            <person name="Corre E."/>
            <person name="Pelletier E."/>
            <person name="Niang G."/>
            <person name="Scheremetjew M."/>
            <person name="Finn R."/>
            <person name="Kale V."/>
            <person name="Holt S."/>
            <person name="Cochrane G."/>
            <person name="Meng A."/>
            <person name="Brown T."/>
            <person name="Cohen L."/>
        </authorList>
    </citation>
    <scope>NUCLEOTIDE SEQUENCE</scope>
    <source>
        <strain evidence="2">CCMP1243</strain>
    </source>
</reference>
<protein>
    <submittedName>
        <fullName evidence="2">Uncharacterized protein</fullName>
    </submittedName>
</protein>
<gene>
    <name evidence="2" type="ORF">RMAR1173_LOCUS16902</name>
</gene>
<accession>A0A7S2SPC0</accession>
<dbReference type="PANTHER" id="PTHR35213">
    <property type="entry name" value="RING-TYPE DOMAIN-CONTAINING PROTEIN-RELATED"/>
    <property type="match status" value="1"/>
</dbReference>
<feature type="compositionally biased region" description="Basic residues" evidence="1">
    <location>
        <begin position="213"/>
        <end position="223"/>
    </location>
</feature>
<evidence type="ECO:0000313" key="2">
    <source>
        <dbReference type="EMBL" id="CAD9705170.1"/>
    </source>
</evidence>
<organism evidence="2">
    <name type="scientific">Rhizochromulina marina</name>
    <dbReference type="NCBI Taxonomy" id="1034831"/>
    <lineage>
        <taxon>Eukaryota</taxon>
        <taxon>Sar</taxon>
        <taxon>Stramenopiles</taxon>
        <taxon>Ochrophyta</taxon>
        <taxon>Dictyochophyceae</taxon>
        <taxon>Rhizochromulinales</taxon>
        <taxon>Rhizochromulina</taxon>
    </lineage>
</organism>
<dbReference type="EMBL" id="HBHJ01025627">
    <property type="protein sequence ID" value="CAD9705170.1"/>
    <property type="molecule type" value="Transcribed_RNA"/>
</dbReference>
<proteinExistence type="predicted"/>
<dbReference type="AlphaFoldDB" id="A0A7S2SPC0"/>
<feature type="region of interest" description="Disordered" evidence="1">
    <location>
        <begin position="69"/>
        <end position="101"/>
    </location>
</feature>